<dbReference type="GO" id="GO:0046917">
    <property type="term" value="F:triphosphoribosyl-dephospho-CoA synthase activity"/>
    <property type="evidence" value="ECO:0007669"/>
    <property type="project" value="UniProtKB-UniRule"/>
</dbReference>
<evidence type="ECO:0000256" key="4">
    <source>
        <dbReference type="ARBA" id="ARBA00022741"/>
    </source>
</evidence>
<dbReference type="EC" id="2.4.2.52" evidence="7"/>
<dbReference type="EMBL" id="RRUC01000015">
    <property type="protein sequence ID" value="RRN04838.1"/>
    <property type="molecule type" value="Genomic_DNA"/>
</dbReference>
<evidence type="ECO:0000256" key="3">
    <source>
        <dbReference type="ARBA" id="ARBA00022695"/>
    </source>
</evidence>
<keyword evidence="5 7" id="KW-0067">ATP-binding</keyword>
<dbReference type="Pfam" id="PF03802">
    <property type="entry name" value="CitX"/>
    <property type="match status" value="1"/>
</dbReference>
<dbReference type="InterPro" id="IPR005551">
    <property type="entry name" value="CitX"/>
</dbReference>
<dbReference type="RefSeq" id="WP_038442924.1">
    <property type="nucleotide sequence ID" value="NZ_RRUC01000015.1"/>
</dbReference>
<dbReference type="STRING" id="1263831.F543_10510"/>
<dbReference type="InterPro" id="IPR017551">
    <property type="entry name" value="TriPribosyl-deP-CoA_syn_CitG"/>
</dbReference>
<dbReference type="NCBIfam" id="TIGR03124">
    <property type="entry name" value="citrate_citX"/>
    <property type="match status" value="1"/>
</dbReference>
<dbReference type="GO" id="GO:0050519">
    <property type="term" value="F:holo-citrate lyase synthase activity"/>
    <property type="evidence" value="ECO:0007669"/>
    <property type="project" value="UniProtKB-EC"/>
</dbReference>
<comment type="catalytic activity">
    <reaction evidence="1 7">
        <text>3'-dephospho-CoA + ATP = 2'-(5''-triphospho-alpha-D-ribosyl)-3'-dephospho-CoA + adenine</text>
        <dbReference type="Rhea" id="RHEA:15117"/>
        <dbReference type="ChEBI" id="CHEBI:16708"/>
        <dbReference type="ChEBI" id="CHEBI:30616"/>
        <dbReference type="ChEBI" id="CHEBI:57328"/>
        <dbReference type="ChEBI" id="CHEBI:61378"/>
        <dbReference type="EC" id="2.4.2.52"/>
    </reaction>
</comment>
<dbReference type="Gene3D" id="1.10.4200.10">
    <property type="entry name" value="Triphosphoribosyl-dephospho-CoA protein"/>
    <property type="match status" value="1"/>
</dbReference>
<evidence type="ECO:0000313" key="8">
    <source>
        <dbReference type="EMBL" id="RRN04838.1"/>
    </source>
</evidence>
<dbReference type="Pfam" id="PF01874">
    <property type="entry name" value="CitG"/>
    <property type="match status" value="1"/>
</dbReference>
<evidence type="ECO:0000256" key="2">
    <source>
        <dbReference type="ARBA" id="ARBA00022679"/>
    </source>
</evidence>
<reference evidence="8 9" key="1">
    <citation type="submission" date="2018-11" db="EMBL/GenBank/DDBJ databases">
        <title>Whole genome sequence of Bibersteinia trehalosi strain OADDL-BT1 an multidrug resistant pathogen isolate.</title>
        <authorList>
            <person name="Couger M."/>
            <person name="Ramachandran A."/>
        </authorList>
    </citation>
    <scope>NUCLEOTIDE SEQUENCE [LARGE SCALE GENOMIC DNA]</scope>
    <source>
        <strain evidence="8 9">OADDL-BT1</strain>
    </source>
</reference>
<name>A0A426FJR7_BIBTR</name>
<proteinExistence type="inferred from homology"/>
<comment type="catalytic activity">
    <reaction evidence="6">
        <text>apo-[citrate lyase ACP] + 2'-(5''-triphospho-alpha-D-ribosyl)-3'-dephospho-CoA = holo-[citrate lyase ACP] + diphosphate</text>
        <dbReference type="Rhea" id="RHEA:16333"/>
        <dbReference type="Rhea" id="RHEA-COMP:10157"/>
        <dbReference type="Rhea" id="RHEA-COMP:10158"/>
        <dbReference type="ChEBI" id="CHEBI:29999"/>
        <dbReference type="ChEBI" id="CHEBI:33019"/>
        <dbReference type="ChEBI" id="CHEBI:61378"/>
        <dbReference type="ChEBI" id="CHEBI:82683"/>
        <dbReference type="EC" id="2.7.7.61"/>
    </reaction>
</comment>
<comment type="similarity">
    <text evidence="7">Belongs to the CitG/MdcB family.</text>
</comment>
<evidence type="ECO:0000256" key="7">
    <source>
        <dbReference type="HAMAP-Rule" id="MF_00397"/>
    </source>
</evidence>
<accession>A0A426FJR7</accession>
<gene>
    <name evidence="7 8" type="primary">citG</name>
    <name evidence="8" type="ORF">EIM44_05210</name>
</gene>
<dbReference type="GO" id="GO:0005524">
    <property type="term" value="F:ATP binding"/>
    <property type="evidence" value="ECO:0007669"/>
    <property type="project" value="UniProtKB-KW"/>
</dbReference>
<dbReference type="GO" id="GO:0051191">
    <property type="term" value="P:prosthetic group biosynthetic process"/>
    <property type="evidence" value="ECO:0007669"/>
    <property type="project" value="InterPro"/>
</dbReference>
<dbReference type="HAMAP" id="MF_00397">
    <property type="entry name" value="CitG"/>
    <property type="match status" value="1"/>
</dbReference>
<dbReference type="PANTHER" id="PTHR30201">
    <property type="entry name" value="TRIPHOSPHORIBOSYL-DEPHOSPHO-COA SYNTHASE"/>
    <property type="match status" value="1"/>
</dbReference>
<dbReference type="PANTHER" id="PTHR30201:SF2">
    <property type="entry name" value="2-(5''-TRIPHOSPHORIBOSYL)-3'-DEPHOSPHOCOENZYME-A SYNTHASE"/>
    <property type="match status" value="1"/>
</dbReference>
<evidence type="ECO:0000256" key="5">
    <source>
        <dbReference type="ARBA" id="ARBA00022840"/>
    </source>
</evidence>
<comment type="caution">
    <text evidence="8">The sequence shown here is derived from an EMBL/GenBank/DDBJ whole genome shotgun (WGS) entry which is preliminary data.</text>
</comment>
<keyword evidence="3" id="KW-0548">Nucleotidyltransferase</keyword>
<dbReference type="NCBIfam" id="TIGR03125">
    <property type="entry name" value="citrate_citG"/>
    <property type="match status" value="1"/>
</dbReference>
<keyword evidence="4 7" id="KW-0547">Nucleotide-binding</keyword>
<dbReference type="AlphaFoldDB" id="A0A426FJR7"/>
<dbReference type="Proteomes" id="UP000276010">
    <property type="component" value="Unassembled WGS sequence"/>
</dbReference>
<sequence length="454" mass="50054">MLSLTFSTTGRPIDLDELLMARETRFAIQQALLSKYRQSVLSVTLTAVGAVKKNALLDFVFAKCLAKLTACFNRLDITPTEQLIRELETGHEALFALPIDAELLKQAMIALEDESPLARLWDLDVISPTGELLSRTKMGLANRPCLVCHGVAKICARERRHSTTEIIAEMQQRAMAENFADQISERVQQALLHEVQLTPKPGLVDSANNGAHHDMDFTTFMASCEALAPFWSAFVHKGIATVNQPVSQILAQIRPLGLQAEQAMLQATNGVNTHKGAIFAFGLVCTALGRLFASQHFQIEHSVEQVCEIVAQICYGVTAELQNYPENAPLTHGVKLFQQYGLTGARGEAEAGFPQVRNTLQMLGEKPNWHIALLYLMQSNPDTNVVHRGGMAGLAFIQQQAAQLLNGLQHLHNQADFIKQLNAFDHQCIQRNLSPGGSADLLALTIFFHFLLTL</sequence>
<dbReference type="InterPro" id="IPR002736">
    <property type="entry name" value="CitG"/>
</dbReference>
<keyword evidence="8" id="KW-0328">Glycosyltransferase</keyword>
<dbReference type="GO" id="GO:0016757">
    <property type="term" value="F:glycosyltransferase activity"/>
    <property type="evidence" value="ECO:0007669"/>
    <property type="project" value="UniProtKB-KW"/>
</dbReference>
<protein>
    <recommendedName>
        <fullName evidence="7">Probable 2-(5''-triphosphoribosyl)-3'-dephosphocoenzyme-A synthase</fullName>
        <shortName evidence="7">2-(5''-triphosphoribosyl)-3'-dephospho-CoA synthase</shortName>
        <ecNumber evidence="7">2.4.2.52</ecNumber>
    </recommendedName>
</protein>
<evidence type="ECO:0000313" key="9">
    <source>
        <dbReference type="Proteomes" id="UP000276010"/>
    </source>
</evidence>
<evidence type="ECO:0000256" key="6">
    <source>
        <dbReference type="ARBA" id="ARBA00048574"/>
    </source>
</evidence>
<evidence type="ECO:0000256" key="1">
    <source>
        <dbReference type="ARBA" id="ARBA00001210"/>
    </source>
</evidence>
<organism evidence="8 9">
    <name type="scientific">Bibersteinia trehalosi</name>
    <name type="common">Pasteurella trehalosi</name>
    <dbReference type="NCBI Taxonomy" id="47735"/>
    <lineage>
        <taxon>Bacteria</taxon>
        <taxon>Pseudomonadati</taxon>
        <taxon>Pseudomonadota</taxon>
        <taxon>Gammaproteobacteria</taxon>
        <taxon>Pasteurellales</taxon>
        <taxon>Pasteurellaceae</taxon>
        <taxon>Bibersteinia</taxon>
    </lineage>
</organism>
<keyword evidence="2 7" id="KW-0808">Transferase</keyword>